<dbReference type="EMBL" id="SGBD01000004">
    <property type="protein sequence ID" value="RZD14102.1"/>
    <property type="molecule type" value="Genomic_DNA"/>
</dbReference>
<name>A0A519B9Z1_9DELT</name>
<organism evidence="2 3">
    <name type="scientific">Candidatus Acidulodesulfobacterium ferriphilum</name>
    <dbReference type="NCBI Taxonomy" id="2597223"/>
    <lineage>
        <taxon>Bacteria</taxon>
        <taxon>Deltaproteobacteria</taxon>
        <taxon>Candidatus Acidulodesulfobacterales</taxon>
        <taxon>Candidatus Acidulodesulfobacterium</taxon>
    </lineage>
</organism>
<protein>
    <submittedName>
        <fullName evidence="2">Uncharacterized protein</fullName>
    </submittedName>
</protein>
<feature type="transmembrane region" description="Helical" evidence="1">
    <location>
        <begin position="28"/>
        <end position="53"/>
    </location>
</feature>
<keyword evidence="1" id="KW-1133">Transmembrane helix</keyword>
<gene>
    <name evidence="2" type="ORF">EVJ47_07660</name>
</gene>
<reference evidence="2 3" key="1">
    <citation type="submission" date="2019-01" db="EMBL/GenBank/DDBJ databases">
        <title>Insights into ecological role of a new deltaproteobacterial order Candidatus Sinidesulfobacterales (Sva0485) by metagenomics and metatranscriptomics.</title>
        <authorList>
            <person name="Tan S."/>
            <person name="Liu J."/>
            <person name="Fang Y."/>
            <person name="Hedlund B.P."/>
            <person name="Lian Z.H."/>
            <person name="Huang L.Y."/>
            <person name="Li J.T."/>
            <person name="Huang L.N."/>
            <person name="Li W.J."/>
            <person name="Jiang H.C."/>
            <person name="Dong H.L."/>
            <person name="Shu W.S."/>
        </authorList>
    </citation>
    <scope>NUCLEOTIDE SEQUENCE [LARGE SCALE GENOMIC DNA]</scope>
    <source>
        <strain evidence="2">AP3</strain>
    </source>
</reference>
<feature type="transmembrane region" description="Helical" evidence="1">
    <location>
        <begin position="74"/>
        <end position="103"/>
    </location>
</feature>
<sequence>MIAINVTPLIGGKYVSTAYAVYNKLNPYISIALITVSETLLCSILFYIGIKLGSLKSLSKLLGAKKTKKAHNYIVKYGPVIGLFVGQMFIGAPPIALALGLIYDSGNSRGSRDKNVFLFFFLPLFISILLYAVFNFYLNTITIVSLENIFHII</sequence>
<feature type="transmembrane region" description="Helical" evidence="1">
    <location>
        <begin position="115"/>
        <end position="138"/>
    </location>
</feature>
<evidence type="ECO:0000313" key="2">
    <source>
        <dbReference type="EMBL" id="RZD14102.1"/>
    </source>
</evidence>
<accession>A0A519B9Z1</accession>
<evidence type="ECO:0000313" key="3">
    <source>
        <dbReference type="Proteomes" id="UP000320813"/>
    </source>
</evidence>
<proteinExistence type="predicted"/>
<keyword evidence="1" id="KW-0812">Transmembrane</keyword>
<dbReference type="AlphaFoldDB" id="A0A519B9Z1"/>
<comment type="caution">
    <text evidence="2">The sequence shown here is derived from an EMBL/GenBank/DDBJ whole genome shotgun (WGS) entry which is preliminary data.</text>
</comment>
<dbReference type="Proteomes" id="UP000320813">
    <property type="component" value="Unassembled WGS sequence"/>
</dbReference>
<keyword evidence="1" id="KW-0472">Membrane</keyword>
<evidence type="ECO:0000256" key="1">
    <source>
        <dbReference type="SAM" id="Phobius"/>
    </source>
</evidence>